<sequence>MEAATPLHPDRVALVGDRLRVDALTITDPTTVRLAGERERAGDDVAPLIHQAIEIGARVLDREQTAADTDFVKAEFERQARELEARFGEQAQSAATALTASIDAAFGTESGLLPKLMERHFGAESTAAVQHQVSALVNELLKSHREALLKQFSSADEASNPLGQFQRSATEAITNASAAQQRQLLEMTRTMTAMRSEIAALKAEQEKDQAVAEEAERGTAKGRTYEEQVAEALTRIAQGRGDLAEQVGDATEGGGKKGDVVVDVDAQAGPPRGRIAFEMKTSRLSMPETVRTLDAAREQRSAGYAVLVVPSDERIPAGMSPLRELHGDKLVVTFDPEDGSTLALETAYALARARVLMARGEHDGIDAAAIEEAAARAVELLGQVKAIKSGLTAARNQIGKSSEAVEGMAKAVRDQLDEIALLARPGDADAPPGIDAPGA</sequence>
<proteinExistence type="predicted"/>
<dbReference type="Pfam" id="PF09903">
    <property type="entry name" value="DUF2130"/>
    <property type="match status" value="1"/>
</dbReference>
<evidence type="ECO:0000313" key="1">
    <source>
        <dbReference type="EMBL" id="CAB4939180.1"/>
    </source>
</evidence>
<reference evidence="1" key="1">
    <citation type="submission" date="2020-05" db="EMBL/GenBank/DDBJ databases">
        <authorList>
            <person name="Chiriac C."/>
            <person name="Salcher M."/>
            <person name="Ghai R."/>
            <person name="Kavagutti S V."/>
        </authorList>
    </citation>
    <scope>NUCLEOTIDE SEQUENCE</scope>
</reference>
<name>A0A6J7J7V8_9ZZZZ</name>
<dbReference type="EMBL" id="CAFBMX010000009">
    <property type="protein sequence ID" value="CAB4939180.1"/>
    <property type="molecule type" value="Genomic_DNA"/>
</dbReference>
<gene>
    <name evidence="1" type="ORF">UFOPK3674_01698</name>
</gene>
<protein>
    <submittedName>
        <fullName evidence="1">Unannotated protein</fullName>
    </submittedName>
</protein>
<dbReference type="InterPro" id="IPR019219">
    <property type="entry name" value="DUF2130"/>
</dbReference>
<dbReference type="AlphaFoldDB" id="A0A6J7J7V8"/>
<accession>A0A6J7J7V8</accession>
<organism evidence="1">
    <name type="scientific">freshwater metagenome</name>
    <dbReference type="NCBI Taxonomy" id="449393"/>
    <lineage>
        <taxon>unclassified sequences</taxon>
        <taxon>metagenomes</taxon>
        <taxon>ecological metagenomes</taxon>
    </lineage>
</organism>